<evidence type="ECO:0000259" key="4">
    <source>
        <dbReference type="PROSITE" id="PS50043"/>
    </source>
</evidence>
<feature type="domain" description="HTH luxR-type" evidence="4">
    <location>
        <begin position="161"/>
        <end position="226"/>
    </location>
</feature>
<evidence type="ECO:0000256" key="1">
    <source>
        <dbReference type="ARBA" id="ARBA00022553"/>
    </source>
</evidence>
<dbReference type="GO" id="GO:0006355">
    <property type="term" value="P:regulation of DNA-templated transcription"/>
    <property type="evidence" value="ECO:0007669"/>
    <property type="project" value="InterPro"/>
</dbReference>
<dbReference type="GO" id="GO:0003677">
    <property type="term" value="F:DNA binding"/>
    <property type="evidence" value="ECO:0007669"/>
    <property type="project" value="UniProtKB-KW"/>
</dbReference>
<gene>
    <name evidence="6" type="ORF">IXB50_14610</name>
</gene>
<dbReference type="CDD" id="cd17535">
    <property type="entry name" value="REC_NarL-like"/>
    <property type="match status" value="1"/>
</dbReference>
<dbReference type="SMART" id="SM00448">
    <property type="entry name" value="REC"/>
    <property type="match status" value="1"/>
</dbReference>
<dbReference type="InterPro" id="IPR000792">
    <property type="entry name" value="Tscrpt_reg_LuxR_C"/>
</dbReference>
<reference evidence="6" key="2">
    <citation type="journal article" date="2021" name="Mar. Drugs">
        <title>Genome Reduction and Secondary Metabolism of the Marine Sponge-Associated Cyanobacterium Leptothoe.</title>
        <authorList>
            <person name="Konstantinou D."/>
            <person name="Popin R.V."/>
            <person name="Fewer D.P."/>
            <person name="Sivonen K."/>
            <person name="Gkelis S."/>
        </authorList>
    </citation>
    <scope>NUCLEOTIDE SEQUENCE</scope>
    <source>
        <strain evidence="6">TAU-MAC 1115</strain>
    </source>
</reference>
<dbReference type="Proteomes" id="UP000717364">
    <property type="component" value="Unassembled WGS sequence"/>
</dbReference>
<comment type="caution">
    <text evidence="6">The sequence shown here is derived from an EMBL/GenBank/DDBJ whole genome shotgun (WGS) entry which is preliminary data.</text>
</comment>
<dbReference type="PROSITE" id="PS50043">
    <property type="entry name" value="HTH_LUXR_2"/>
    <property type="match status" value="1"/>
</dbReference>
<evidence type="ECO:0000259" key="5">
    <source>
        <dbReference type="PROSITE" id="PS50110"/>
    </source>
</evidence>
<dbReference type="GO" id="GO:0000160">
    <property type="term" value="P:phosphorelay signal transduction system"/>
    <property type="evidence" value="ECO:0007669"/>
    <property type="project" value="InterPro"/>
</dbReference>
<evidence type="ECO:0000256" key="2">
    <source>
        <dbReference type="ARBA" id="ARBA00023125"/>
    </source>
</evidence>
<feature type="modified residue" description="4-aspartylphosphate" evidence="3">
    <location>
        <position position="69"/>
    </location>
</feature>
<dbReference type="PROSITE" id="PS50110">
    <property type="entry name" value="RESPONSE_REGULATORY"/>
    <property type="match status" value="1"/>
</dbReference>
<dbReference type="Gene3D" id="3.40.50.2300">
    <property type="match status" value="1"/>
</dbReference>
<evidence type="ECO:0000313" key="6">
    <source>
        <dbReference type="EMBL" id="MBT9316657.1"/>
    </source>
</evidence>
<sequence>MSPASTVSNPPISVLLIDDCSTFRQSLKTWLDLCNVTKGQHYDVVGQAASVDQAIKLAAEQHPALILLDIELSNGDGVKFLSRYRHLQQTGKVLVLSGHEEDRWIFQAMQAGARGYLLKSDLSSQLCDAIHTVLQDKVYISPDIATSFFRQFHFQTGHSLKSLSAIHLTEREQEVLSCLVQGDSNEMISQRLHITVGTVKAYLRCIFEKMEVSSRTQAALKALKLGLVAA</sequence>
<dbReference type="EMBL" id="JADOES010000030">
    <property type="protein sequence ID" value="MBT9316657.1"/>
    <property type="molecule type" value="Genomic_DNA"/>
</dbReference>
<name>A0A947DGI2_9CYAN</name>
<dbReference type="CDD" id="cd06170">
    <property type="entry name" value="LuxR_C_like"/>
    <property type="match status" value="1"/>
</dbReference>
<keyword evidence="7" id="KW-1185">Reference proteome</keyword>
<dbReference type="PANTHER" id="PTHR43214">
    <property type="entry name" value="TWO-COMPONENT RESPONSE REGULATOR"/>
    <property type="match status" value="1"/>
</dbReference>
<evidence type="ECO:0000313" key="7">
    <source>
        <dbReference type="Proteomes" id="UP000717364"/>
    </source>
</evidence>
<dbReference type="AlphaFoldDB" id="A0A947DGI2"/>
<dbReference type="InterPro" id="IPR011006">
    <property type="entry name" value="CheY-like_superfamily"/>
</dbReference>
<dbReference type="InterPro" id="IPR039420">
    <property type="entry name" value="WalR-like"/>
</dbReference>
<dbReference type="SUPFAM" id="SSF52172">
    <property type="entry name" value="CheY-like"/>
    <property type="match status" value="1"/>
</dbReference>
<reference evidence="6" key="1">
    <citation type="submission" date="2020-11" db="EMBL/GenBank/DDBJ databases">
        <authorList>
            <person name="Konstantinou D."/>
            <person name="Gkelis S."/>
            <person name="Popin R."/>
            <person name="Fewer D."/>
            <person name="Sivonen K."/>
        </authorList>
    </citation>
    <scope>NUCLEOTIDE SEQUENCE</scope>
    <source>
        <strain evidence="6">TAU-MAC 1115</strain>
    </source>
</reference>
<organism evidence="6 7">
    <name type="scientific">Leptothoe spongobia TAU-MAC 1115</name>
    <dbReference type="NCBI Taxonomy" id="1967444"/>
    <lineage>
        <taxon>Bacteria</taxon>
        <taxon>Bacillati</taxon>
        <taxon>Cyanobacteriota</taxon>
        <taxon>Cyanophyceae</taxon>
        <taxon>Nodosilineales</taxon>
        <taxon>Cymatolegaceae</taxon>
        <taxon>Leptothoe</taxon>
        <taxon>Leptothoe spongobia</taxon>
    </lineage>
</organism>
<keyword evidence="1 3" id="KW-0597">Phosphoprotein</keyword>
<accession>A0A947DGI2</accession>
<dbReference type="SMART" id="SM00421">
    <property type="entry name" value="HTH_LUXR"/>
    <property type="match status" value="1"/>
</dbReference>
<proteinExistence type="predicted"/>
<evidence type="ECO:0000256" key="3">
    <source>
        <dbReference type="PROSITE-ProRule" id="PRU00169"/>
    </source>
</evidence>
<feature type="domain" description="Response regulatory" evidence="5">
    <location>
        <begin position="13"/>
        <end position="134"/>
    </location>
</feature>
<dbReference type="Pfam" id="PF00072">
    <property type="entry name" value="Response_reg"/>
    <property type="match status" value="1"/>
</dbReference>
<dbReference type="InterPro" id="IPR016032">
    <property type="entry name" value="Sig_transdc_resp-reg_C-effctor"/>
</dbReference>
<dbReference type="SUPFAM" id="SSF46894">
    <property type="entry name" value="C-terminal effector domain of the bipartite response regulators"/>
    <property type="match status" value="1"/>
</dbReference>
<dbReference type="Pfam" id="PF00196">
    <property type="entry name" value="GerE"/>
    <property type="match status" value="1"/>
</dbReference>
<dbReference type="RefSeq" id="WP_215609722.1">
    <property type="nucleotide sequence ID" value="NZ_JADOES010000030.1"/>
</dbReference>
<keyword evidence="2" id="KW-0238">DNA-binding</keyword>
<dbReference type="InterPro" id="IPR058245">
    <property type="entry name" value="NreC/VraR/RcsB-like_REC"/>
</dbReference>
<protein>
    <submittedName>
        <fullName evidence="6">Response regulator transcription factor</fullName>
    </submittedName>
</protein>
<dbReference type="PRINTS" id="PR00038">
    <property type="entry name" value="HTHLUXR"/>
</dbReference>
<dbReference type="InterPro" id="IPR001789">
    <property type="entry name" value="Sig_transdc_resp-reg_receiver"/>
</dbReference>